<dbReference type="PANTHER" id="PTHR43479">
    <property type="entry name" value="ACREF/ENVCD OPERON REPRESSOR-RELATED"/>
    <property type="match status" value="1"/>
</dbReference>
<evidence type="ECO:0000256" key="3">
    <source>
        <dbReference type="PROSITE-ProRule" id="PRU00335"/>
    </source>
</evidence>
<sequence>MENKSYLDLRVLRTRKSIRNAFIALLEEKEYSKISVNAIAKRAEINRVTFYSHYKDIHDLVESFLNELLADIHQILTAKANVESYQPGIARDSLVLLLEHIAENAQIYKALLVSKHIPFFTPKLMELMNQLVAHTEDCVKKDGTNRFLVFKTPSDISSWYATSALVGTISMWLAHDMPYAPQELAQQLIDLNPFKPAESPS</sequence>
<gene>
    <name evidence="5" type="ORF">CHH61_19200</name>
</gene>
<dbReference type="InterPro" id="IPR001647">
    <property type="entry name" value="HTH_TetR"/>
</dbReference>
<protein>
    <recommendedName>
        <fullName evidence="4">HTH tetR-type domain-containing protein</fullName>
    </recommendedName>
</protein>
<dbReference type="PROSITE" id="PS50977">
    <property type="entry name" value="HTH_TETR_2"/>
    <property type="match status" value="1"/>
</dbReference>
<evidence type="ECO:0000313" key="6">
    <source>
        <dbReference type="Proteomes" id="UP000216133"/>
    </source>
</evidence>
<keyword evidence="2 3" id="KW-0238">DNA-binding</keyword>
<feature type="domain" description="HTH tetR-type" evidence="4">
    <location>
        <begin position="12"/>
        <end position="72"/>
    </location>
</feature>
<evidence type="ECO:0000259" key="4">
    <source>
        <dbReference type="PROSITE" id="PS50977"/>
    </source>
</evidence>
<dbReference type="GeneID" id="86924538"/>
<evidence type="ECO:0000256" key="1">
    <source>
        <dbReference type="ARBA" id="ARBA00022491"/>
    </source>
</evidence>
<organism evidence="5 6">
    <name type="scientific">Shouchella clausii</name>
    <name type="common">Alkalihalobacillus clausii</name>
    <dbReference type="NCBI Taxonomy" id="79880"/>
    <lineage>
        <taxon>Bacteria</taxon>
        <taxon>Bacillati</taxon>
        <taxon>Bacillota</taxon>
        <taxon>Bacilli</taxon>
        <taxon>Bacillales</taxon>
        <taxon>Bacillaceae</taxon>
        <taxon>Shouchella</taxon>
    </lineage>
</organism>
<feature type="DNA-binding region" description="H-T-H motif" evidence="3">
    <location>
        <begin position="35"/>
        <end position="54"/>
    </location>
</feature>
<dbReference type="GO" id="GO:0003677">
    <property type="term" value="F:DNA binding"/>
    <property type="evidence" value="ECO:0007669"/>
    <property type="project" value="UniProtKB-UniRule"/>
</dbReference>
<dbReference type="Pfam" id="PF00440">
    <property type="entry name" value="TetR_N"/>
    <property type="match status" value="1"/>
</dbReference>
<evidence type="ECO:0000256" key="2">
    <source>
        <dbReference type="ARBA" id="ARBA00023125"/>
    </source>
</evidence>
<keyword evidence="1" id="KW-0678">Repressor</keyword>
<comment type="caution">
    <text evidence="5">The sequence shown here is derived from an EMBL/GenBank/DDBJ whole genome shotgun (WGS) entry which is preliminary data.</text>
</comment>
<dbReference type="InterPro" id="IPR009057">
    <property type="entry name" value="Homeodomain-like_sf"/>
</dbReference>
<accession>A0A268RVP2</accession>
<dbReference type="PANTHER" id="PTHR43479:SF7">
    <property type="entry name" value="TETR-FAMILY TRANSCRIPTIONAL REGULATOR"/>
    <property type="match status" value="1"/>
</dbReference>
<dbReference type="EMBL" id="NPBS01000112">
    <property type="protein sequence ID" value="PAF24335.1"/>
    <property type="molecule type" value="Genomic_DNA"/>
</dbReference>
<dbReference type="RefSeq" id="WP_094424037.1">
    <property type="nucleotide sequence ID" value="NZ_CP019985.1"/>
</dbReference>
<dbReference type="AlphaFoldDB" id="A0A268RVP2"/>
<evidence type="ECO:0000313" key="5">
    <source>
        <dbReference type="EMBL" id="PAF24335.1"/>
    </source>
</evidence>
<dbReference type="SUPFAM" id="SSF46689">
    <property type="entry name" value="Homeodomain-like"/>
    <property type="match status" value="1"/>
</dbReference>
<name>A0A268RVP2_SHOCL</name>
<dbReference type="InterPro" id="IPR039532">
    <property type="entry name" value="TetR_C_Firmicutes"/>
</dbReference>
<dbReference type="Pfam" id="PF14278">
    <property type="entry name" value="TetR_C_8"/>
    <property type="match status" value="1"/>
</dbReference>
<dbReference type="Proteomes" id="UP000216133">
    <property type="component" value="Unassembled WGS sequence"/>
</dbReference>
<dbReference type="Gene3D" id="1.10.357.10">
    <property type="entry name" value="Tetracycline Repressor, domain 2"/>
    <property type="match status" value="1"/>
</dbReference>
<reference evidence="5 6" key="1">
    <citation type="submission" date="2017-07" db="EMBL/GenBank/DDBJ databases">
        <title>Isolation and whole genome analysis of endospore-forming bacteria from heroin.</title>
        <authorList>
            <person name="Kalinowski J."/>
            <person name="Ahrens B."/>
            <person name="Al-Dilaimi A."/>
            <person name="Winkler A."/>
            <person name="Wibberg D."/>
            <person name="Schleenbecker U."/>
            <person name="Ruckert C."/>
            <person name="Wolfel R."/>
            <person name="Grass G."/>
        </authorList>
    </citation>
    <scope>NUCLEOTIDE SEQUENCE [LARGE SCALE GENOMIC DNA]</scope>
    <source>
        <strain evidence="5 6">7523-2</strain>
    </source>
</reference>
<dbReference type="InterPro" id="IPR050624">
    <property type="entry name" value="HTH-type_Tx_Regulator"/>
</dbReference>
<proteinExistence type="predicted"/>